<dbReference type="Proteomes" id="UP000281985">
    <property type="component" value="Unassembled WGS sequence"/>
</dbReference>
<dbReference type="Pfam" id="PF10627">
    <property type="entry name" value="CsgE"/>
    <property type="match status" value="1"/>
</dbReference>
<name>A0A3M0GH63_9FLAO</name>
<gene>
    <name evidence="4" type="ORF">EAX61_01075</name>
</gene>
<evidence type="ECO:0000256" key="2">
    <source>
        <dbReference type="ARBA" id="ARBA00014024"/>
    </source>
</evidence>
<evidence type="ECO:0000313" key="5">
    <source>
        <dbReference type="Proteomes" id="UP000281985"/>
    </source>
</evidence>
<evidence type="ECO:0000256" key="3">
    <source>
        <dbReference type="ARBA" id="ARBA00022729"/>
    </source>
</evidence>
<sequence length="266" mass="30766">MKKCFGVFENLKIRSFVTIVLLIFFQSVSGQFFNKEVEAILQVTSADGLFTLYAVAENKTSLDQGFTYDFSIFRKNEEGEFYKTQKKTDAFIKGNSRLLLSKFTVAEYGYDDVVITLLIYDVQEKPVGKARLVLKRLKNGEYEAQVNGENEETIRSRDLGEKDKGLGLTGFVLRKTITKVGLDFYRLFYATYYNSQIKTDKDIKIIEVPGQNRITRITVSVEGQTVWEFFAQPKKSFLKQMSDIAFQRSIRMIQILEQQDEQLIKF</sequence>
<dbReference type="AlphaFoldDB" id="A0A3M0GH63"/>
<keyword evidence="5" id="KW-1185">Reference proteome</keyword>
<evidence type="ECO:0000256" key="1">
    <source>
        <dbReference type="ARBA" id="ARBA00003989"/>
    </source>
</evidence>
<organism evidence="4 5">
    <name type="scientific">Dokdonia sinensis</name>
    <dbReference type="NCBI Taxonomy" id="2479847"/>
    <lineage>
        <taxon>Bacteria</taxon>
        <taxon>Pseudomonadati</taxon>
        <taxon>Bacteroidota</taxon>
        <taxon>Flavobacteriia</taxon>
        <taxon>Flavobacteriales</taxon>
        <taxon>Flavobacteriaceae</taxon>
        <taxon>Dokdonia</taxon>
    </lineage>
</organism>
<dbReference type="EMBL" id="REFV01000001">
    <property type="protein sequence ID" value="RMB64004.1"/>
    <property type="molecule type" value="Genomic_DNA"/>
</dbReference>
<comment type="caution">
    <text evidence="4">The sequence shown here is derived from an EMBL/GenBank/DDBJ whole genome shotgun (WGS) entry which is preliminary data.</text>
</comment>
<proteinExistence type="predicted"/>
<accession>A0A3M0GH63</accession>
<dbReference type="InterPro" id="IPR018900">
    <property type="entry name" value="Curli_CsgE"/>
</dbReference>
<reference evidence="4 5" key="1">
    <citation type="submission" date="2018-10" db="EMBL/GenBank/DDBJ databases">
        <title>Dokdonia luteus sp. nov., isolated from sea water.</title>
        <authorList>
            <person name="Zhou L.Y."/>
            <person name="Du Z.J."/>
        </authorList>
    </citation>
    <scope>NUCLEOTIDE SEQUENCE [LARGE SCALE GENOMIC DNA]</scope>
    <source>
        <strain evidence="4 5">SH27</strain>
    </source>
</reference>
<comment type="function">
    <text evidence="1">May be involved in the biogenesis of curli organelles.</text>
</comment>
<evidence type="ECO:0000313" key="4">
    <source>
        <dbReference type="EMBL" id="RMB64004.1"/>
    </source>
</evidence>
<protein>
    <recommendedName>
        <fullName evidence="2">Curli production assembly/transport component CsgE</fullName>
    </recommendedName>
</protein>
<keyword evidence="3" id="KW-0732">Signal</keyword>